<dbReference type="KEGG" id="psuu:Psuf_094030"/>
<evidence type="ECO:0000313" key="2">
    <source>
        <dbReference type="Proteomes" id="UP000503011"/>
    </source>
</evidence>
<dbReference type="PIRSF" id="PIRSF001439">
    <property type="entry name" value="CryM"/>
    <property type="match status" value="1"/>
</dbReference>
<dbReference type="SUPFAM" id="SSF51735">
    <property type="entry name" value="NAD(P)-binding Rossmann-fold domains"/>
    <property type="match status" value="1"/>
</dbReference>
<dbReference type="Proteomes" id="UP000503011">
    <property type="component" value="Chromosome"/>
</dbReference>
<dbReference type="EMBL" id="AP022871">
    <property type="protein sequence ID" value="BCB92090.1"/>
    <property type="molecule type" value="Genomic_DNA"/>
</dbReference>
<dbReference type="InterPro" id="IPR036291">
    <property type="entry name" value="NAD(P)-bd_dom_sf"/>
</dbReference>
<reference evidence="1 2" key="1">
    <citation type="submission" date="2020-03" db="EMBL/GenBank/DDBJ databases">
        <title>Whole genome shotgun sequence of Phytohabitans suffuscus NBRC 105367.</title>
        <authorList>
            <person name="Komaki H."/>
            <person name="Tamura T."/>
        </authorList>
    </citation>
    <scope>NUCLEOTIDE SEQUENCE [LARGE SCALE GENOMIC DNA]</scope>
    <source>
        <strain evidence="1 2">NBRC 105367</strain>
    </source>
</reference>
<dbReference type="PANTHER" id="PTHR13812">
    <property type="entry name" value="KETIMINE REDUCTASE MU-CRYSTALLIN"/>
    <property type="match status" value="1"/>
</dbReference>
<dbReference type="PANTHER" id="PTHR13812:SF19">
    <property type="entry name" value="KETIMINE REDUCTASE MU-CRYSTALLIN"/>
    <property type="match status" value="1"/>
</dbReference>
<gene>
    <name evidence="1" type="ORF">Psuf_094030</name>
</gene>
<proteinExistence type="predicted"/>
<accession>A0A6F8Z0X6</accession>
<reference evidence="1 2" key="2">
    <citation type="submission" date="2020-03" db="EMBL/GenBank/DDBJ databases">
        <authorList>
            <person name="Ichikawa N."/>
            <person name="Kimura A."/>
            <person name="Kitahashi Y."/>
            <person name="Uohara A."/>
        </authorList>
    </citation>
    <scope>NUCLEOTIDE SEQUENCE [LARGE SCALE GENOMIC DNA]</scope>
    <source>
        <strain evidence="1 2">NBRC 105367</strain>
    </source>
</reference>
<organism evidence="1 2">
    <name type="scientific">Phytohabitans suffuscus</name>
    <dbReference type="NCBI Taxonomy" id="624315"/>
    <lineage>
        <taxon>Bacteria</taxon>
        <taxon>Bacillati</taxon>
        <taxon>Actinomycetota</taxon>
        <taxon>Actinomycetes</taxon>
        <taxon>Micromonosporales</taxon>
        <taxon>Micromonosporaceae</taxon>
    </lineage>
</organism>
<dbReference type="AlphaFoldDB" id="A0A6F8Z0X6"/>
<dbReference type="RefSeq" id="WP_173165834.1">
    <property type="nucleotide sequence ID" value="NZ_AP022871.1"/>
</dbReference>
<protein>
    <submittedName>
        <fullName evidence="1">Ornithine cyclodeaminase</fullName>
    </submittedName>
</protein>
<evidence type="ECO:0000313" key="1">
    <source>
        <dbReference type="EMBL" id="BCB92090.1"/>
    </source>
</evidence>
<keyword evidence="2" id="KW-1185">Reference proteome</keyword>
<dbReference type="InterPro" id="IPR023401">
    <property type="entry name" value="ODC_N"/>
</dbReference>
<dbReference type="Gene3D" id="3.30.1780.10">
    <property type="entry name" value="ornithine cyclodeaminase, domain 1"/>
    <property type="match status" value="1"/>
</dbReference>
<dbReference type="Pfam" id="PF02423">
    <property type="entry name" value="OCD_Mu_crystall"/>
    <property type="match status" value="1"/>
</dbReference>
<name>A0A6F8Z0X6_9ACTN</name>
<dbReference type="InterPro" id="IPR003462">
    <property type="entry name" value="ODC_Mu_crystall"/>
</dbReference>
<dbReference type="Gene3D" id="3.40.50.720">
    <property type="entry name" value="NAD(P)-binding Rossmann-like Domain"/>
    <property type="match status" value="1"/>
</dbReference>
<sequence length="331" mass="33072">MTPAAGPARYDEPAVRRLLDRDTAFASQREAFRCLGEGLADLGPRVVLGGGDGDAVTFSYTARLRRGTGTVCKLGGVNEENAARGLATVQATVVVLDARTGAVAAILDGNAITELRTAAATAVAVQHLAPAATPLRLAVVGCGVQGAAHLRALTHHCGVASVALWDRDPARAAALATGSPAGVPVTPVAGLATAVSEADVVVCCTTSTTPLLEIGWVKPGATVVSIGSFAPDRLEVSGEFAARAARVVVDHLPTALHQAGPVIAAVADHGLDPSAILELGAVVAHGAPARTTGGDIVFYNSVGIGVQDAAAALAILDRDTAADSTTANGAA</sequence>
<dbReference type="GO" id="GO:0005737">
    <property type="term" value="C:cytoplasm"/>
    <property type="evidence" value="ECO:0007669"/>
    <property type="project" value="TreeGrafter"/>
</dbReference>